<evidence type="ECO:0000256" key="3">
    <source>
        <dbReference type="SAM" id="Phobius"/>
    </source>
</evidence>
<keyword evidence="3" id="KW-0812">Transmembrane</keyword>
<name>A0ABS9U9Z5_9BACL</name>
<comment type="similarity">
    <text evidence="1">Belongs to the GerABKA family.</text>
</comment>
<dbReference type="PIRSF" id="PIRSF005690">
    <property type="entry name" value="GerBA"/>
    <property type="match status" value="1"/>
</dbReference>
<organism evidence="4 5">
    <name type="scientific">Solibacillus palustris</name>
    <dbReference type="NCBI Taxonomy" id="2908203"/>
    <lineage>
        <taxon>Bacteria</taxon>
        <taxon>Bacillati</taxon>
        <taxon>Bacillota</taxon>
        <taxon>Bacilli</taxon>
        <taxon>Bacillales</taxon>
        <taxon>Caryophanaceae</taxon>
        <taxon>Solibacillus</taxon>
    </lineage>
</organism>
<feature type="transmembrane region" description="Helical" evidence="3">
    <location>
        <begin position="284"/>
        <end position="305"/>
    </location>
</feature>
<gene>
    <name evidence="4" type="ORF">LZ480_04565</name>
</gene>
<proteinExistence type="inferred from homology"/>
<sequence length="480" mass="54930">MKNQLFTSKEIAKGFLESRFDTDHTFDVCVKEITIKNLPTLTVYISGLVNGDSLTKLLANLQREYDEEIDDENVYFEEHFNYHDKEPVTSIDDFLLGILSGRIGFITLSGYAFLAEFRQYPGRSPEEPDNEKVIRGSRDGFAENVIQNVALIRRRIRSTELRYQMHRVSTYGQTDVVIAYMGDLVNEDHLQWIIERLQQIKHDGLTMSDKSLEEWLFKQRFHPLPFVRYTERPDIVAAHLLEGHIAIIVDTSPSVMLMPVTMFHLLQHAEEYRQAPLIGTMMRLLRFGAVLLSFLLLPFWYLLITNEHIIPEQLSYIGISDKSEVPLFLQLMIADTGIEFLRIAAIHTPTPLSTAMGLIAGIIIGQIAIDVGLFSSEVVLYTAISAIFTFAIPNYELSISVKVFRLLLLSVTALFGINGFFIGIFAIFTYLCALKPMKVPYLWPLVPFFPKAFLRVFIRFPMSDDALRPYIIGAKQRKRA</sequence>
<dbReference type="Proteomes" id="UP001316087">
    <property type="component" value="Unassembled WGS sequence"/>
</dbReference>
<evidence type="ECO:0000256" key="1">
    <source>
        <dbReference type="ARBA" id="ARBA00005278"/>
    </source>
</evidence>
<comment type="caution">
    <text evidence="4">The sequence shown here is derived from an EMBL/GenBank/DDBJ whole genome shotgun (WGS) entry which is preliminary data.</text>
</comment>
<keyword evidence="3" id="KW-1133">Transmembrane helix</keyword>
<evidence type="ECO:0000256" key="2">
    <source>
        <dbReference type="ARBA" id="ARBA00023136"/>
    </source>
</evidence>
<dbReference type="Pfam" id="PF03323">
    <property type="entry name" value="GerA"/>
    <property type="match status" value="1"/>
</dbReference>
<evidence type="ECO:0000313" key="5">
    <source>
        <dbReference type="Proteomes" id="UP001316087"/>
    </source>
</evidence>
<protein>
    <submittedName>
        <fullName evidence="4">Spore germination protein</fullName>
    </submittedName>
</protein>
<dbReference type="PANTHER" id="PTHR22550:SF9">
    <property type="entry name" value="STAGE V SPORULATION PROTEIN AF"/>
    <property type="match status" value="1"/>
</dbReference>
<keyword evidence="2 3" id="KW-0472">Membrane</keyword>
<dbReference type="PANTHER" id="PTHR22550">
    <property type="entry name" value="SPORE GERMINATION PROTEIN"/>
    <property type="match status" value="1"/>
</dbReference>
<evidence type="ECO:0000313" key="4">
    <source>
        <dbReference type="EMBL" id="MCH7321157.1"/>
    </source>
</evidence>
<feature type="transmembrane region" description="Helical" evidence="3">
    <location>
        <begin position="441"/>
        <end position="458"/>
    </location>
</feature>
<accession>A0ABS9U9Z5</accession>
<reference evidence="4 5" key="1">
    <citation type="submission" date="2022-03" db="EMBL/GenBank/DDBJ databases">
        <authorList>
            <person name="Jo J.-H."/>
            <person name="Im W.-T."/>
        </authorList>
    </citation>
    <scope>NUCLEOTIDE SEQUENCE [LARGE SCALE GENOMIC DNA]</scope>
    <source>
        <strain evidence="4 5">MA9</strain>
    </source>
</reference>
<dbReference type="RefSeq" id="WP_241368192.1">
    <property type="nucleotide sequence ID" value="NZ_JAKZFC010000001.1"/>
</dbReference>
<keyword evidence="5" id="KW-1185">Reference proteome</keyword>
<dbReference type="InterPro" id="IPR004995">
    <property type="entry name" value="Spore_Ger"/>
</dbReference>
<feature type="transmembrane region" description="Helical" evidence="3">
    <location>
        <begin position="352"/>
        <end position="372"/>
    </location>
</feature>
<feature type="transmembrane region" description="Helical" evidence="3">
    <location>
        <begin position="378"/>
        <end position="395"/>
    </location>
</feature>
<dbReference type="EMBL" id="JAKZFC010000001">
    <property type="protein sequence ID" value="MCH7321157.1"/>
    <property type="molecule type" value="Genomic_DNA"/>
</dbReference>
<feature type="transmembrane region" description="Helical" evidence="3">
    <location>
        <begin position="407"/>
        <end position="429"/>
    </location>
</feature>
<dbReference type="InterPro" id="IPR050768">
    <property type="entry name" value="UPF0353/GerABKA_families"/>
</dbReference>